<evidence type="ECO:0000313" key="1">
    <source>
        <dbReference type="EMBL" id="JAA83413.1"/>
    </source>
</evidence>
<proteinExistence type="predicted"/>
<dbReference type="EMBL" id="GAIX01009147">
    <property type="protein sequence ID" value="JAA83413.1"/>
    <property type="molecule type" value="Transcribed_RNA"/>
</dbReference>
<sequence length="68" mass="7351">GVIAAINGRALKLWPQCRVQPACSQSQVLLDRTLLMIGHMLDANSNATKDADLTLRLGLGSQRIEHGI</sequence>
<accession>S4P4A2</accession>
<dbReference type="AlphaFoldDB" id="S4P4A2"/>
<protein>
    <submittedName>
        <fullName evidence="1">Uncharacterized protein</fullName>
    </submittedName>
</protein>
<name>S4P4A2_9NEOP</name>
<reference evidence="1" key="1">
    <citation type="journal article" date="2013" name="BMC Genomics">
        <title>Unscrambling butterfly oogenesis.</title>
        <authorList>
            <person name="Carter J.M."/>
            <person name="Baker S.C."/>
            <person name="Pink R."/>
            <person name="Carter D.R."/>
            <person name="Collins A."/>
            <person name="Tomlin J."/>
            <person name="Gibbs M."/>
            <person name="Breuker C.J."/>
        </authorList>
    </citation>
    <scope>NUCLEOTIDE SEQUENCE</scope>
    <source>
        <tissue evidence="1">Ovary</tissue>
    </source>
</reference>
<reference evidence="1" key="2">
    <citation type="submission" date="2013-05" db="EMBL/GenBank/DDBJ databases">
        <authorList>
            <person name="Carter J.-M."/>
            <person name="Baker S.C."/>
            <person name="Pink R."/>
            <person name="Carter D.R.F."/>
            <person name="Collins A."/>
            <person name="Tomlin J."/>
            <person name="Gibbs M."/>
            <person name="Breuker C.J."/>
        </authorList>
    </citation>
    <scope>NUCLEOTIDE SEQUENCE</scope>
    <source>
        <tissue evidence="1">Ovary</tissue>
    </source>
</reference>
<feature type="non-terminal residue" evidence="1">
    <location>
        <position position="1"/>
    </location>
</feature>
<organism evidence="1">
    <name type="scientific">Pararge aegeria</name>
    <name type="common">speckled wood butterfly</name>
    <dbReference type="NCBI Taxonomy" id="116150"/>
    <lineage>
        <taxon>Eukaryota</taxon>
        <taxon>Metazoa</taxon>
        <taxon>Ecdysozoa</taxon>
        <taxon>Arthropoda</taxon>
        <taxon>Hexapoda</taxon>
        <taxon>Insecta</taxon>
        <taxon>Pterygota</taxon>
        <taxon>Neoptera</taxon>
        <taxon>Endopterygota</taxon>
        <taxon>Lepidoptera</taxon>
        <taxon>Glossata</taxon>
        <taxon>Ditrysia</taxon>
        <taxon>Papilionoidea</taxon>
        <taxon>Nymphalidae</taxon>
        <taxon>Satyrinae</taxon>
        <taxon>Satyrini</taxon>
        <taxon>Parargina</taxon>
        <taxon>Pararge</taxon>
    </lineage>
</organism>